<dbReference type="EMBL" id="CM056744">
    <property type="protein sequence ID" value="KAJ8665279.1"/>
    <property type="molecule type" value="Genomic_DNA"/>
</dbReference>
<reference evidence="1" key="1">
    <citation type="submission" date="2023-04" db="EMBL/GenBank/DDBJ databases">
        <title>A chromosome-level genome assembly of the parasitoid wasp Eretmocerus hayati.</title>
        <authorList>
            <person name="Zhong Y."/>
            <person name="Liu S."/>
            <person name="Liu Y."/>
        </authorList>
    </citation>
    <scope>NUCLEOTIDE SEQUENCE</scope>
    <source>
        <strain evidence="1">ZJU_SS_LIU_2023</strain>
    </source>
</reference>
<accession>A0ACC2N2I5</accession>
<gene>
    <name evidence="1" type="ORF">QAD02_006941</name>
</gene>
<protein>
    <submittedName>
        <fullName evidence="1">Uncharacterized protein</fullName>
    </submittedName>
</protein>
<dbReference type="Proteomes" id="UP001239111">
    <property type="component" value="Chromosome 4"/>
</dbReference>
<name>A0ACC2N2I5_9HYME</name>
<comment type="caution">
    <text evidence="1">The sequence shown here is derived from an EMBL/GenBank/DDBJ whole genome shotgun (WGS) entry which is preliminary data.</text>
</comment>
<evidence type="ECO:0000313" key="2">
    <source>
        <dbReference type="Proteomes" id="UP001239111"/>
    </source>
</evidence>
<keyword evidence="2" id="KW-1185">Reference proteome</keyword>
<organism evidence="1 2">
    <name type="scientific">Eretmocerus hayati</name>
    <dbReference type="NCBI Taxonomy" id="131215"/>
    <lineage>
        <taxon>Eukaryota</taxon>
        <taxon>Metazoa</taxon>
        <taxon>Ecdysozoa</taxon>
        <taxon>Arthropoda</taxon>
        <taxon>Hexapoda</taxon>
        <taxon>Insecta</taxon>
        <taxon>Pterygota</taxon>
        <taxon>Neoptera</taxon>
        <taxon>Endopterygota</taxon>
        <taxon>Hymenoptera</taxon>
        <taxon>Apocrita</taxon>
        <taxon>Proctotrupomorpha</taxon>
        <taxon>Chalcidoidea</taxon>
        <taxon>Aphelinidae</taxon>
        <taxon>Aphelininae</taxon>
        <taxon>Eretmocerus</taxon>
    </lineage>
</organism>
<proteinExistence type="predicted"/>
<sequence length="298" mass="32295">MAIKLTILACLMAAAHADVISNSLSLNLNKFVKGRILGGHDADPGQFPYQVSLQIGFPPKAPLMHFCGGSIINEQWILTAAHCVEAADELLQKIPFLTFVVKAGKHDLAFMEDTEQTSLVKKYFRHKDYIGSNQVGPNDIGLLQLKNPFNLNRRVSKIRLPQKNSEPTGKSSLSGWGAMDNDTVDPKMPHILQTVELPIIDLETCNKAVNEIIKEEGVEEEIQAVDGTNICTGPLVGGTSSCNGDSGGPLMTVNQDGQKEIVGIVSWGMVPCGRKGGPSVFVRVAAFIDWIEDIMSKA</sequence>
<evidence type="ECO:0000313" key="1">
    <source>
        <dbReference type="EMBL" id="KAJ8665279.1"/>
    </source>
</evidence>